<evidence type="ECO:0000256" key="10">
    <source>
        <dbReference type="ARBA" id="ARBA00022989"/>
    </source>
</evidence>
<comment type="similarity">
    <text evidence="3 12">Belongs to the CcmD/CycX/HelD family.</text>
</comment>
<evidence type="ECO:0000256" key="9">
    <source>
        <dbReference type="ARBA" id="ARBA00022748"/>
    </source>
</evidence>
<dbReference type="InterPro" id="IPR052075">
    <property type="entry name" value="Heme_exporter_D"/>
</dbReference>
<dbReference type="GO" id="GO:0005886">
    <property type="term" value="C:plasma membrane"/>
    <property type="evidence" value="ECO:0007669"/>
    <property type="project" value="UniProtKB-SubCell"/>
</dbReference>
<dbReference type="NCBIfam" id="TIGR03141">
    <property type="entry name" value="cytochro_ccmD"/>
    <property type="match status" value="1"/>
</dbReference>
<evidence type="ECO:0000256" key="6">
    <source>
        <dbReference type="ARBA" id="ARBA00022475"/>
    </source>
</evidence>
<reference evidence="14 15" key="1">
    <citation type="submission" date="2016-06" db="EMBL/GenBank/DDBJ databases">
        <authorList>
            <person name="Kjaerup R.B."/>
            <person name="Dalgaard T.S."/>
            <person name="Juul-Madsen H.R."/>
        </authorList>
    </citation>
    <scope>NUCLEOTIDE SEQUENCE [LARGE SCALE GENOMIC DNA]</scope>
    <source>
        <strain evidence="14">2</strain>
    </source>
</reference>
<feature type="region of interest" description="Disordered" evidence="13">
    <location>
        <begin position="52"/>
        <end position="75"/>
    </location>
</feature>
<dbReference type="PANTHER" id="PTHR37531">
    <property type="entry name" value="HEME EXPORTER PROTEIN D"/>
    <property type="match status" value="1"/>
</dbReference>
<dbReference type="InterPro" id="IPR007078">
    <property type="entry name" value="Haem_export_protD_CcmD"/>
</dbReference>
<evidence type="ECO:0000256" key="8">
    <source>
        <dbReference type="ARBA" id="ARBA00022692"/>
    </source>
</evidence>
<keyword evidence="10 12" id="KW-1133">Transmembrane helix</keyword>
<dbReference type="AlphaFoldDB" id="A0A1A8XIL7"/>
<dbReference type="RefSeq" id="WP_186409699.1">
    <property type="nucleotide sequence ID" value="NZ_FLQY01000029.1"/>
</dbReference>
<feature type="compositionally biased region" description="Basic and acidic residues" evidence="13">
    <location>
        <begin position="52"/>
        <end position="69"/>
    </location>
</feature>
<keyword evidence="7 12" id="KW-0997">Cell inner membrane</keyword>
<dbReference type="GO" id="GO:1903607">
    <property type="term" value="P:cytochrome c biosynthetic process"/>
    <property type="evidence" value="ECO:0007669"/>
    <property type="project" value="TreeGrafter"/>
</dbReference>
<keyword evidence="8 12" id="KW-0812">Transmembrane</keyword>
<proteinExistence type="inferred from homology"/>
<evidence type="ECO:0000256" key="5">
    <source>
        <dbReference type="ARBA" id="ARBA00022448"/>
    </source>
</evidence>
<keyword evidence="5 12" id="KW-0813">Transport</keyword>
<sequence>MYWNSFSEFLAMGNHGIYVWGSVGVMAVLMALEPVLLIQGHKSLVARLKRQFRAERSDKSAARSADRKTSPKGKH</sequence>
<feature type="transmembrane region" description="Helical" evidence="12">
    <location>
        <begin position="17"/>
        <end position="38"/>
    </location>
</feature>
<keyword evidence="15" id="KW-1185">Reference proteome</keyword>
<keyword evidence="11 12" id="KW-0472">Membrane</keyword>
<evidence type="ECO:0000256" key="1">
    <source>
        <dbReference type="ARBA" id="ARBA00002442"/>
    </source>
</evidence>
<dbReference type="Pfam" id="PF04995">
    <property type="entry name" value="CcmD"/>
    <property type="match status" value="1"/>
</dbReference>
<evidence type="ECO:0000313" key="15">
    <source>
        <dbReference type="Proteomes" id="UP000199600"/>
    </source>
</evidence>
<evidence type="ECO:0000256" key="2">
    <source>
        <dbReference type="ARBA" id="ARBA00004377"/>
    </source>
</evidence>
<evidence type="ECO:0000313" key="14">
    <source>
        <dbReference type="EMBL" id="SBT04227.1"/>
    </source>
</evidence>
<protein>
    <recommendedName>
        <fullName evidence="4 12">Heme exporter protein D</fullName>
    </recommendedName>
</protein>
<dbReference type="Proteomes" id="UP000199600">
    <property type="component" value="Unassembled WGS sequence"/>
</dbReference>
<evidence type="ECO:0000256" key="13">
    <source>
        <dbReference type="SAM" id="MobiDB-lite"/>
    </source>
</evidence>
<evidence type="ECO:0000256" key="12">
    <source>
        <dbReference type="RuleBase" id="RU363101"/>
    </source>
</evidence>
<evidence type="ECO:0000256" key="11">
    <source>
        <dbReference type="ARBA" id="ARBA00023136"/>
    </source>
</evidence>
<name>A0A1A8XIL7_9RHOO</name>
<comment type="function">
    <text evidence="1 12">Required for the export of heme to the periplasm for the biogenesis of c-type cytochromes.</text>
</comment>
<dbReference type="EMBL" id="FLQY01000029">
    <property type="protein sequence ID" value="SBT04227.1"/>
    <property type="molecule type" value="Genomic_DNA"/>
</dbReference>
<keyword evidence="9 12" id="KW-0201">Cytochrome c-type biogenesis</keyword>
<evidence type="ECO:0000256" key="7">
    <source>
        <dbReference type="ARBA" id="ARBA00022519"/>
    </source>
</evidence>
<gene>
    <name evidence="14" type="ORF">PROAA_1240022</name>
</gene>
<accession>A0A1A8XIL7</accession>
<evidence type="ECO:0000256" key="4">
    <source>
        <dbReference type="ARBA" id="ARBA00016461"/>
    </source>
</evidence>
<keyword evidence="6 12" id="KW-1003">Cell membrane</keyword>
<organism evidence="14 15">
    <name type="scientific">Candidatus Propionivibrio aalborgensis</name>
    <dbReference type="NCBI Taxonomy" id="1860101"/>
    <lineage>
        <taxon>Bacteria</taxon>
        <taxon>Pseudomonadati</taxon>
        <taxon>Pseudomonadota</taxon>
        <taxon>Betaproteobacteria</taxon>
        <taxon>Rhodocyclales</taxon>
        <taxon>Rhodocyclaceae</taxon>
        <taxon>Propionivibrio</taxon>
    </lineage>
</organism>
<dbReference type="PANTHER" id="PTHR37531:SF1">
    <property type="entry name" value="HEME EXPORTER PROTEIN D"/>
    <property type="match status" value="1"/>
</dbReference>
<comment type="subcellular location">
    <subcellularLocation>
        <location evidence="2 12">Cell inner membrane</location>
        <topology evidence="2 12">Single-pass membrane protein</topology>
    </subcellularLocation>
</comment>
<evidence type="ECO:0000256" key="3">
    <source>
        <dbReference type="ARBA" id="ARBA00008741"/>
    </source>
</evidence>
<dbReference type="GO" id="GO:0015886">
    <property type="term" value="P:heme transport"/>
    <property type="evidence" value="ECO:0007669"/>
    <property type="project" value="InterPro"/>
</dbReference>
<dbReference type="GO" id="GO:0017004">
    <property type="term" value="P:cytochrome complex assembly"/>
    <property type="evidence" value="ECO:0007669"/>
    <property type="project" value="UniProtKB-KW"/>
</dbReference>